<dbReference type="PANTHER" id="PTHR10963:SF55">
    <property type="entry name" value="GLYCOSIDE HYDROLASE FAMILY 16 PROTEIN"/>
    <property type="match status" value="1"/>
</dbReference>
<dbReference type="InterPro" id="IPR013320">
    <property type="entry name" value="ConA-like_dom_sf"/>
</dbReference>
<keyword evidence="5" id="KW-1185">Reference proteome</keyword>
<dbReference type="PANTHER" id="PTHR10963">
    <property type="entry name" value="GLYCOSYL HYDROLASE-RELATED"/>
    <property type="match status" value="1"/>
</dbReference>
<dbReference type="OrthoDB" id="4781at2759"/>
<dbReference type="Proteomes" id="UP000759131">
    <property type="component" value="Unassembled WGS sequence"/>
</dbReference>
<gene>
    <name evidence="4" type="ORF">OSB1V03_LOCUS18619</name>
</gene>
<dbReference type="EMBL" id="CAJPIZ010025147">
    <property type="protein sequence ID" value="CAG2118668.1"/>
    <property type="molecule type" value="Genomic_DNA"/>
</dbReference>
<evidence type="ECO:0000313" key="5">
    <source>
        <dbReference type="Proteomes" id="UP000759131"/>
    </source>
</evidence>
<evidence type="ECO:0000259" key="3">
    <source>
        <dbReference type="PROSITE" id="PS51762"/>
    </source>
</evidence>
<comment type="similarity">
    <text evidence="1">Belongs to the glycosyl hydrolase 16 family.</text>
</comment>
<dbReference type="Pfam" id="PF00722">
    <property type="entry name" value="Glyco_hydro_16"/>
    <property type="match status" value="1"/>
</dbReference>
<reference evidence="4" key="1">
    <citation type="submission" date="2020-11" db="EMBL/GenBank/DDBJ databases">
        <authorList>
            <person name="Tran Van P."/>
        </authorList>
    </citation>
    <scope>NUCLEOTIDE SEQUENCE</scope>
</reference>
<name>A0A7R9LGP2_9ACAR</name>
<dbReference type="CDD" id="cd08023">
    <property type="entry name" value="GH16_laminarinase_like"/>
    <property type="match status" value="1"/>
</dbReference>
<sequence>MKLSLLLVAVGVLGAQADWQLVWKDEFDGTQLNDNEWNYEVGGSGWGNNELEYYTSHNGNNARVDNGHLTINAKVTAEGGRQFTSARLTSKQSWTYGKFEARAKLPKGKHLWPAIWMMPKDSVYGGWAASGEIDIMEARGERPSIVQGTIHHGGAWPNNVYHGSGEHDFGRDFTADFHTFTLEWNNNQIMWSVDGQIYHTENINKNMWSGKGPNPYNHNVAPFDQRFFWILNVAVSGNFFPANIYGPPVTPDEARQWAKPTMEIDYLRVYQWK</sequence>
<protein>
    <recommendedName>
        <fullName evidence="3">GH16 domain-containing protein</fullName>
    </recommendedName>
</protein>
<dbReference type="PROSITE" id="PS51762">
    <property type="entry name" value="GH16_2"/>
    <property type="match status" value="1"/>
</dbReference>
<evidence type="ECO:0000313" key="4">
    <source>
        <dbReference type="EMBL" id="CAD7641365.1"/>
    </source>
</evidence>
<dbReference type="EMBL" id="OC879722">
    <property type="protein sequence ID" value="CAD7641365.1"/>
    <property type="molecule type" value="Genomic_DNA"/>
</dbReference>
<accession>A0A7R9LGP2</accession>
<proteinExistence type="inferred from homology"/>
<evidence type="ECO:0000256" key="1">
    <source>
        <dbReference type="ARBA" id="ARBA00006865"/>
    </source>
</evidence>
<dbReference type="InterPro" id="IPR050546">
    <property type="entry name" value="Glycosyl_Hydrlase_16"/>
</dbReference>
<evidence type="ECO:0000256" key="2">
    <source>
        <dbReference type="SAM" id="SignalP"/>
    </source>
</evidence>
<feature type="domain" description="GH16" evidence="3">
    <location>
        <begin position="25"/>
        <end position="273"/>
    </location>
</feature>
<dbReference type="GO" id="GO:0004553">
    <property type="term" value="F:hydrolase activity, hydrolyzing O-glycosyl compounds"/>
    <property type="evidence" value="ECO:0007669"/>
    <property type="project" value="InterPro"/>
</dbReference>
<feature type="chain" id="PRO_5035680352" description="GH16 domain-containing protein" evidence="2">
    <location>
        <begin position="18"/>
        <end position="273"/>
    </location>
</feature>
<keyword evidence="2" id="KW-0732">Signal</keyword>
<dbReference type="SUPFAM" id="SSF49899">
    <property type="entry name" value="Concanavalin A-like lectins/glucanases"/>
    <property type="match status" value="1"/>
</dbReference>
<organism evidence="4">
    <name type="scientific">Medioppia subpectinata</name>
    <dbReference type="NCBI Taxonomy" id="1979941"/>
    <lineage>
        <taxon>Eukaryota</taxon>
        <taxon>Metazoa</taxon>
        <taxon>Ecdysozoa</taxon>
        <taxon>Arthropoda</taxon>
        <taxon>Chelicerata</taxon>
        <taxon>Arachnida</taxon>
        <taxon>Acari</taxon>
        <taxon>Acariformes</taxon>
        <taxon>Sarcoptiformes</taxon>
        <taxon>Oribatida</taxon>
        <taxon>Brachypylina</taxon>
        <taxon>Oppioidea</taxon>
        <taxon>Oppiidae</taxon>
        <taxon>Medioppia</taxon>
    </lineage>
</organism>
<dbReference type="AlphaFoldDB" id="A0A7R9LGP2"/>
<dbReference type="Gene3D" id="2.60.120.200">
    <property type="match status" value="1"/>
</dbReference>
<dbReference type="GO" id="GO:0005975">
    <property type="term" value="P:carbohydrate metabolic process"/>
    <property type="evidence" value="ECO:0007669"/>
    <property type="project" value="InterPro"/>
</dbReference>
<feature type="signal peptide" evidence="2">
    <location>
        <begin position="1"/>
        <end position="17"/>
    </location>
</feature>
<dbReference type="InterPro" id="IPR000757">
    <property type="entry name" value="Beta-glucanase-like"/>
</dbReference>